<organism evidence="1 2">
    <name type="scientific">Thiocystis violascens (strain ATCC 17096 / DSM 198 / 6111)</name>
    <name type="common">Chromatium violascens</name>
    <dbReference type="NCBI Taxonomy" id="765911"/>
    <lineage>
        <taxon>Bacteria</taxon>
        <taxon>Pseudomonadati</taxon>
        <taxon>Pseudomonadota</taxon>
        <taxon>Gammaproteobacteria</taxon>
        <taxon>Chromatiales</taxon>
        <taxon>Chromatiaceae</taxon>
        <taxon>Thiocystis</taxon>
    </lineage>
</organism>
<protein>
    <recommendedName>
        <fullName evidence="3">STAS domain-containing protein</fullName>
    </recommendedName>
</protein>
<keyword evidence="2" id="KW-1185">Reference proteome</keyword>
<name>I3YHB5_THIV6</name>
<accession>I3YHB5</accession>
<gene>
    <name evidence="1" type="ordered locus">Thivi_4591</name>
</gene>
<proteinExistence type="predicted"/>
<dbReference type="InterPro" id="IPR036513">
    <property type="entry name" value="STAS_dom_sf"/>
</dbReference>
<dbReference type="Proteomes" id="UP000006062">
    <property type="component" value="Chromosome"/>
</dbReference>
<evidence type="ECO:0008006" key="3">
    <source>
        <dbReference type="Google" id="ProtNLM"/>
    </source>
</evidence>
<dbReference type="RefSeq" id="WP_014780751.1">
    <property type="nucleotide sequence ID" value="NC_018012.1"/>
</dbReference>
<dbReference type="Gene3D" id="3.30.750.24">
    <property type="entry name" value="STAS domain"/>
    <property type="match status" value="1"/>
</dbReference>
<dbReference type="OrthoDB" id="5769468at2"/>
<dbReference type="eggNOG" id="ENOG5031T1N">
    <property type="taxonomic scope" value="Bacteria"/>
</dbReference>
<sequence>MPMMTSFIPSEDRLDLLFHGDLDLTISEDACRVFADIPVGLRTCIMDLTRLDRVFDSGLALLWMLNERLRRIGATVVILSDHPELQHRLPRVMTNAFNIVPKDSPNARERLMSQAPRPV</sequence>
<evidence type="ECO:0000313" key="2">
    <source>
        <dbReference type="Proteomes" id="UP000006062"/>
    </source>
</evidence>
<dbReference type="AlphaFoldDB" id="I3YHB5"/>
<evidence type="ECO:0000313" key="1">
    <source>
        <dbReference type="EMBL" id="AFL76383.1"/>
    </source>
</evidence>
<dbReference type="EMBL" id="CP003154">
    <property type="protein sequence ID" value="AFL76383.1"/>
    <property type="molecule type" value="Genomic_DNA"/>
</dbReference>
<reference evidence="1 2" key="1">
    <citation type="submission" date="2012-06" db="EMBL/GenBank/DDBJ databases">
        <title>Complete sequence of Thiocystis violascens DSM 198.</title>
        <authorList>
            <consortium name="US DOE Joint Genome Institute"/>
            <person name="Lucas S."/>
            <person name="Han J."/>
            <person name="Lapidus A."/>
            <person name="Cheng J.-F."/>
            <person name="Goodwin L."/>
            <person name="Pitluck S."/>
            <person name="Peters L."/>
            <person name="Ovchinnikova G."/>
            <person name="Teshima H."/>
            <person name="Detter J.C."/>
            <person name="Han C."/>
            <person name="Tapia R."/>
            <person name="Land M."/>
            <person name="Hauser L."/>
            <person name="Kyrpides N."/>
            <person name="Ivanova N."/>
            <person name="Pagani I."/>
            <person name="Vogl K."/>
            <person name="Liu Z."/>
            <person name="Frigaard N.-U."/>
            <person name="Bryant D."/>
            <person name="Woyke T."/>
        </authorList>
    </citation>
    <scope>NUCLEOTIDE SEQUENCE [LARGE SCALE GENOMIC DNA]</scope>
    <source>
        <strain evidence="2">ATCC 17096 / DSM 198 / 6111</strain>
    </source>
</reference>
<dbReference type="HOGENOM" id="CLU_2152998_0_0_6"/>
<dbReference type="KEGG" id="tvi:Thivi_4591"/>
<dbReference type="SUPFAM" id="SSF52091">
    <property type="entry name" value="SpoIIaa-like"/>
    <property type="match status" value="1"/>
</dbReference>